<evidence type="ECO:0000256" key="2">
    <source>
        <dbReference type="ARBA" id="ARBA00022553"/>
    </source>
</evidence>
<dbReference type="SUPFAM" id="SSF53901">
    <property type="entry name" value="Thiolase-like"/>
    <property type="match status" value="1"/>
</dbReference>
<evidence type="ECO:0000259" key="10">
    <source>
        <dbReference type="PROSITE" id="PS50075"/>
    </source>
</evidence>
<evidence type="ECO:0000256" key="3">
    <source>
        <dbReference type="ARBA" id="ARBA00022679"/>
    </source>
</evidence>
<sequence length="2486" mass="271955">MPRLIEDSNGSDITNNSMNGHPNDHVHKNGPSLNSPHQINDNEASGNGISVPKVASQLPIAICGMSVRLPGGLHSPQQLWDFLVSKKDARGPVPKSRYNVAAYYSETSKPNSVNTEYGYFLDESIDLATIDTSFFTMGKSEVERTDPQQRQMLEVARECMEDAGETNWKGRPIGCYMGSFGEDWVEMFAKENQHTGSYRVTGYGDFMLPNRVSYEMDLTGPSTVVRTGCSAALVALHEACLAVSRGDCEGAIVGGANLIMAPGMTVAMTDQGVLAPDGCCKTFSADANGYARGEAISAIFIKPLVDAVRDGNPVRAIIRATASNNDGKGTAAGIQVPNDVSQEAMIRRAYELAGITDYSETAFVECHGTGTAVGDPIETRAVGRVFGPHGGVQIGSIKPNLGHSEGASGLTSLIKSVLALENRIIPPNIKFNIPNPDIPWGSCGLSVPTEPMPWPESRRERISVNSFGIGGTNAHVILDSAQSFSVSPVLERPTTSPQLLVYSANTAKSLELMIASYRSYIQKNPGRVSDLAFTLGNRREHLPHRAFAVKGQLGTLTTSSPSKAGATPSIVMVFTGQGAQWPQMGGHMIRSSPYPVFKKTIQSLNSYLQTLKHAPEWNIEEELLKPAETSRLTSAELSQPLCTAIQVALVDTFASVGVQPTAVVGHSSGEVAAAYAAGAITANEAITIAFYRGLVTNMQDKPGAMAAIRMSSNDVQEYLQSGVIVACENSPKSITLAGDAEAVETVIARIKTASPDILARKLQVDKAYHSHHMAEIGADYHALIEHEVSAKSPAKAFFSSVENRVLTQDSSFGPKYWQKNLESPVYFSSAVSSILQHEIAKNMVFLEVGPHSALAGPIRQIQTQFSNSSPYISALIRGQNDVESFLTAIGKLHVVNAPLELHKVINQGSTLPDLPRYPWDHSKKFWYESRLSKEWRHREHKYHDLLGIRVAESLEFDVTFRNVFQLTNAPWIRDHKIGDDIVFPFACYAGMVGEAVRQVTGVDEAFKLRSIVVSAALVLNENHPVEIMTTLRRHRLTDSLDSEWWEFTIASHNGTIWTKHCVGQARSHSESFGDAEINLPLLRKVNTRRCYESMARSGLNFGPSFQRLGDVRSDTTTQKATSEVAAKDTDGKDYHLHPTVIDALLQLLSVAASKGYADPTTKMMIPTNIEEICIYRCYGGVQIRSSACYTPNGSIVGHGECVSADGKLVLYSSGIRLSVLEDQDSGKSQDATARTEWGPHIDFLDASTLIKPLIDRSDHVPLLTELSDMCMVHTQRVITGLDTSISHMHKYRAWIDRHLQSPNLQSLQTLDNAAIEQRVKRIVHALSLTPGCDGAVAIQKIFSNVEKIFTGEVDALEVLLSDDTLTKLYVSMELCDESLFFKHLTHSKPNLRVLEIGAGTGGSTASILKMLASGNNILYSQYTFTDISSGFFVAAKERFSAHPNMEYATLDISKDPSEQGFDGHEYDLVLAANVIHTTRSLGESLTNVRKLLAPNGRLLLHDMTPSSKWPNYVWGTLPGWWYGEADGRPDEPYVNTERWVRELKAAGFRTPDTVVLDSAEPNQMNAMIVARPAIKDIPKKRVTLLTLAESTSVSSILRALESRGYAIHHCGLQDVPLPAGQDVIAFLDDEGSFFENMDETRFESFKNLVKNLKECGILWVTGLSQIQCHDPRFGQINGIARTIRCEMIVDFAICEVDHVASSLDSIIDVFEKFQSRQEDRMLEPEFEYAIVKNTVHVGRLIPFSVQDELLTSALTDNIALCTSKPGRLTALHWARQDTESLKGDDVEIETHAVGLNFRDVLCAMAIVEAPRNEFGYEAAGIVRRIGPKVKDIKVGDRVMLISRAAFGTQVVVSENLCETIPSGLSFEDAAAMPCVFATSIYSLFNTGNLKKGKSVLIHSACGGVGLSAIQLAQMVGAEIYTTVGNEEKVKYLMETFGLPRNRIFNSRNTSFARDVMRETNGEGVDLALNSLSGELLHATWKCISAFGKMVEIGKRDLIGSGKLDMSFFLANRSYCCVDLDQICFTRPAIAKGLLKNIVDLLKERHINPIRPIKVFTSDAILDAFRYMQQGVHIGKIVVSMRNSAGKITIGLKVHQRKKLTRFDSSGAYLLVGGLGGLGRSISTWMVERGARHLIYLSRSAGLNEKHLEFAQELISMGCRVDFVHGSVSKPDDVTKAIAQAQGQLRGIFQMSMVLRDQSFPRMTINEWDTAVDPKVKGTWNLHSASVSANADLDFFILFSSVSGLFGQPGQANYAGANSFLDAFSQYRLSLELPACAIQIGAVDGVGYLSEHESLMHKLKVSGNLGGRVSEQEVLETIEAAVQSSINKPRLCASNSFCLGLRSAAPLGNAGSRTHWNKDIRMAVFHNYGQTGNTLASTSSEGLQSFLAAAKDDPALLSQLDSAHFLAVEIGKRVFSFLLKPEEDLQTSCSLVDLGIDSLVAIEVRQWWKTTFGFDISVLEMMGMGSLDALGEHAAHGMLKLFHGVEE</sequence>
<keyword evidence="6" id="KW-0511">Multifunctional enzyme</keyword>
<dbReference type="SUPFAM" id="SSF47336">
    <property type="entry name" value="ACP-like"/>
    <property type="match status" value="1"/>
</dbReference>
<dbReference type="Pfam" id="PF00698">
    <property type="entry name" value="Acyl_transf_1"/>
    <property type="match status" value="1"/>
</dbReference>
<dbReference type="GO" id="GO:0016491">
    <property type="term" value="F:oxidoreductase activity"/>
    <property type="evidence" value="ECO:0007669"/>
    <property type="project" value="UniProtKB-KW"/>
</dbReference>
<dbReference type="SUPFAM" id="SSF52151">
    <property type="entry name" value="FabD/lysophospholipase-like"/>
    <property type="match status" value="1"/>
</dbReference>
<feature type="active site" description="Proton acceptor; for dehydratase activity" evidence="8">
    <location>
        <position position="975"/>
    </location>
</feature>
<gene>
    <name evidence="13" type="ORF">N7532_007127</name>
</gene>
<dbReference type="SMART" id="SM00822">
    <property type="entry name" value="PKS_KR"/>
    <property type="match status" value="1"/>
</dbReference>
<keyword evidence="2" id="KW-0597">Phosphoprotein</keyword>
<dbReference type="EMBL" id="JAPQKI010000005">
    <property type="protein sequence ID" value="KAJ5100126.1"/>
    <property type="molecule type" value="Genomic_DNA"/>
</dbReference>
<dbReference type="PROSITE" id="PS50075">
    <property type="entry name" value="CARRIER"/>
    <property type="match status" value="1"/>
</dbReference>
<dbReference type="InterPro" id="IPR016039">
    <property type="entry name" value="Thiolase-like"/>
</dbReference>
<evidence type="ECO:0000256" key="9">
    <source>
        <dbReference type="SAM" id="MobiDB-lite"/>
    </source>
</evidence>
<dbReference type="InterPro" id="IPR020807">
    <property type="entry name" value="PKS_DH"/>
</dbReference>
<dbReference type="InterPro" id="IPR050091">
    <property type="entry name" value="PKS_NRPS_Biosynth_Enz"/>
</dbReference>
<dbReference type="Gene3D" id="3.10.129.110">
    <property type="entry name" value="Polyketide synthase dehydratase"/>
    <property type="match status" value="1"/>
</dbReference>
<dbReference type="InterPro" id="IPR042104">
    <property type="entry name" value="PKS_dehydratase_sf"/>
</dbReference>
<evidence type="ECO:0000256" key="8">
    <source>
        <dbReference type="PROSITE-ProRule" id="PRU01363"/>
    </source>
</evidence>
<dbReference type="Pfam" id="PF21089">
    <property type="entry name" value="PKS_DH_N"/>
    <property type="match status" value="1"/>
</dbReference>
<dbReference type="FunFam" id="3.40.50.720:FF:000209">
    <property type="entry name" value="Polyketide synthase Pks12"/>
    <property type="match status" value="1"/>
</dbReference>
<feature type="region of interest" description="Disordered" evidence="9">
    <location>
        <begin position="1"/>
        <end position="50"/>
    </location>
</feature>
<dbReference type="InterPro" id="IPR001227">
    <property type="entry name" value="Ac_transferase_dom_sf"/>
</dbReference>
<dbReference type="InterPro" id="IPR013154">
    <property type="entry name" value="ADH-like_N"/>
</dbReference>
<dbReference type="Pfam" id="PF14765">
    <property type="entry name" value="PS-DH"/>
    <property type="match status" value="1"/>
</dbReference>
<dbReference type="CDD" id="cd00833">
    <property type="entry name" value="PKS"/>
    <property type="match status" value="1"/>
</dbReference>
<dbReference type="InterPro" id="IPR020806">
    <property type="entry name" value="PKS_PP-bd"/>
</dbReference>
<dbReference type="InterPro" id="IPR016036">
    <property type="entry name" value="Malonyl_transacylase_ACP-bd"/>
</dbReference>
<feature type="active site" description="Proton donor; for dehydratase activity" evidence="8">
    <location>
        <position position="1142"/>
    </location>
</feature>
<dbReference type="InterPro" id="IPR049900">
    <property type="entry name" value="PKS_mFAS_DH"/>
</dbReference>
<dbReference type="SUPFAM" id="SSF50129">
    <property type="entry name" value="GroES-like"/>
    <property type="match status" value="1"/>
</dbReference>
<dbReference type="InterPro" id="IPR009081">
    <property type="entry name" value="PP-bd_ACP"/>
</dbReference>
<dbReference type="InterPro" id="IPR011032">
    <property type="entry name" value="GroES-like_sf"/>
</dbReference>
<dbReference type="InterPro" id="IPR020841">
    <property type="entry name" value="PKS_Beta-ketoAc_synthase_dom"/>
</dbReference>
<evidence type="ECO:0000256" key="4">
    <source>
        <dbReference type="ARBA" id="ARBA00022857"/>
    </source>
</evidence>
<keyword evidence="5" id="KW-0560">Oxidoreductase</keyword>
<dbReference type="PROSITE" id="PS52019">
    <property type="entry name" value="PKS_MFAS_DH"/>
    <property type="match status" value="1"/>
</dbReference>
<reference evidence="13" key="1">
    <citation type="submission" date="2022-11" db="EMBL/GenBank/DDBJ databases">
        <authorList>
            <person name="Petersen C."/>
        </authorList>
    </citation>
    <scope>NUCLEOTIDE SEQUENCE</scope>
    <source>
        <strain evidence="13">IBT 30761</strain>
    </source>
</reference>
<reference evidence="13" key="2">
    <citation type="journal article" date="2023" name="IMA Fungus">
        <title>Comparative genomic study of the Penicillium genus elucidates a diverse pangenome and 15 lateral gene transfer events.</title>
        <authorList>
            <person name="Petersen C."/>
            <person name="Sorensen T."/>
            <person name="Nielsen M.R."/>
            <person name="Sondergaard T.E."/>
            <person name="Sorensen J.L."/>
            <person name="Fitzpatrick D.A."/>
            <person name="Frisvad J.C."/>
            <person name="Nielsen K.L."/>
        </authorList>
    </citation>
    <scope>NUCLEOTIDE SEQUENCE</scope>
    <source>
        <strain evidence="13">IBT 30761</strain>
    </source>
</reference>
<dbReference type="SUPFAM" id="SSF51735">
    <property type="entry name" value="NAD(P)-binding Rossmann-fold domains"/>
    <property type="match status" value="2"/>
</dbReference>
<evidence type="ECO:0000313" key="14">
    <source>
        <dbReference type="Proteomes" id="UP001149074"/>
    </source>
</evidence>
<dbReference type="InterPro" id="IPR020843">
    <property type="entry name" value="ER"/>
</dbReference>
<evidence type="ECO:0000256" key="7">
    <source>
        <dbReference type="ARBA" id="ARBA00023315"/>
    </source>
</evidence>
<dbReference type="GO" id="GO:0004312">
    <property type="term" value="F:fatty acid synthase activity"/>
    <property type="evidence" value="ECO:0007669"/>
    <property type="project" value="TreeGrafter"/>
</dbReference>
<evidence type="ECO:0000256" key="5">
    <source>
        <dbReference type="ARBA" id="ARBA00023002"/>
    </source>
</evidence>
<dbReference type="GO" id="GO:0030639">
    <property type="term" value="P:polyketide biosynthetic process"/>
    <property type="evidence" value="ECO:0007669"/>
    <property type="project" value="UniProtKB-ARBA"/>
</dbReference>
<dbReference type="GO" id="GO:0006633">
    <property type="term" value="P:fatty acid biosynthetic process"/>
    <property type="evidence" value="ECO:0007669"/>
    <property type="project" value="TreeGrafter"/>
</dbReference>
<dbReference type="PANTHER" id="PTHR43775:SF28">
    <property type="entry name" value="SYNTHASE, PUTATIVE-RELATED"/>
    <property type="match status" value="1"/>
</dbReference>
<dbReference type="Proteomes" id="UP001149074">
    <property type="component" value="Unassembled WGS sequence"/>
</dbReference>
<evidence type="ECO:0000256" key="6">
    <source>
        <dbReference type="ARBA" id="ARBA00023268"/>
    </source>
</evidence>
<dbReference type="PROSITE" id="PS52004">
    <property type="entry name" value="KS3_2"/>
    <property type="match status" value="1"/>
</dbReference>
<feature type="domain" description="PKS/mFAS DH" evidence="12">
    <location>
        <begin position="943"/>
        <end position="1226"/>
    </location>
</feature>
<dbReference type="GO" id="GO:1901336">
    <property type="term" value="P:lactone biosynthetic process"/>
    <property type="evidence" value="ECO:0007669"/>
    <property type="project" value="UniProtKB-ARBA"/>
</dbReference>
<proteinExistence type="predicted"/>
<dbReference type="SUPFAM" id="SSF55048">
    <property type="entry name" value="Probable ACP-binding domain of malonyl-CoA ACP transacylase"/>
    <property type="match status" value="1"/>
</dbReference>
<dbReference type="SMART" id="SM00826">
    <property type="entry name" value="PKS_DH"/>
    <property type="match status" value="1"/>
</dbReference>
<dbReference type="InterPro" id="IPR032821">
    <property type="entry name" value="PKS_assoc"/>
</dbReference>
<dbReference type="SMART" id="SM00827">
    <property type="entry name" value="PKS_AT"/>
    <property type="match status" value="1"/>
</dbReference>
<dbReference type="InterPro" id="IPR057326">
    <property type="entry name" value="KR_dom"/>
</dbReference>
<dbReference type="Pfam" id="PF08242">
    <property type="entry name" value="Methyltransf_12"/>
    <property type="match status" value="1"/>
</dbReference>
<dbReference type="Gene3D" id="1.10.1200.10">
    <property type="entry name" value="ACP-like"/>
    <property type="match status" value="1"/>
</dbReference>
<dbReference type="InterPro" id="IPR036736">
    <property type="entry name" value="ACP-like_sf"/>
</dbReference>
<dbReference type="Gene3D" id="3.40.50.150">
    <property type="entry name" value="Vaccinia Virus protein VP39"/>
    <property type="match status" value="1"/>
</dbReference>
<evidence type="ECO:0000259" key="12">
    <source>
        <dbReference type="PROSITE" id="PS52019"/>
    </source>
</evidence>
<feature type="region of interest" description="C-terminal hotdog fold" evidence="8">
    <location>
        <begin position="1082"/>
        <end position="1226"/>
    </location>
</feature>
<keyword evidence="3" id="KW-0808">Transferase</keyword>
<evidence type="ECO:0000313" key="13">
    <source>
        <dbReference type="EMBL" id="KAJ5100126.1"/>
    </source>
</evidence>
<dbReference type="Pfam" id="PF23114">
    <property type="entry name" value="NAD-bd_HRPKS_sdrA"/>
    <property type="match status" value="1"/>
</dbReference>
<dbReference type="InterPro" id="IPR049551">
    <property type="entry name" value="PKS_DH_C"/>
</dbReference>
<dbReference type="PANTHER" id="PTHR43775">
    <property type="entry name" value="FATTY ACID SYNTHASE"/>
    <property type="match status" value="1"/>
</dbReference>
<dbReference type="SMART" id="SM00825">
    <property type="entry name" value="PKS_KS"/>
    <property type="match status" value="1"/>
</dbReference>
<dbReference type="InterPro" id="IPR014031">
    <property type="entry name" value="Ketoacyl_synth_C"/>
</dbReference>
<keyword evidence="1" id="KW-0596">Phosphopantetheine</keyword>
<dbReference type="Gene3D" id="3.90.180.10">
    <property type="entry name" value="Medium-chain alcohol dehydrogenases, catalytic domain"/>
    <property type="match status" value="1"/>
</dbReference>
<dbReference type="Gene3D" id="3.40.366.10">
    <property type="entry name" value="Malonyl-Coenzyme A Acyl Carrier Protein, domain 2"/>
    <property type="match status" value="1"/>
</dbReference>
<keyword evidence="4" id="KW-0521">NADP</keyword>
<feature type="domain" description="Carrier" evidence="10">
    <location>
        <begin position="2401"/>
        <end position="2477"/>
    </location>
</feature>
<accession>A0A9W9KBX9</accession>
<keyword evidence="7" id="KW-0012">Acyltransferase</keyword>
<dbReference type="CDD" id="cd05195">
    <property type="entry name" value="enoyl_red"/>
    <property type="match status" value="1"/>
</dbReference>
<dbReference type="InterPro" id="IPR013968">
    <property type="entry name" value="PKS_KR"/>
</dbReference>
<dbReference type="Pfam" id="PF00550">
    <property type="entry name" value="PP-binding"/>
    <property type="match status" value="1"/>
</dbReference>
<feature type="region of interest" description="N-terminal hotdog fold" evidence="8">
    <location>
        <begin position="943"/>
        <end position="1072"/>
    </location>
</feature>
<name>A0A9W9KBX9_9EURO</name>
<dbReference type="Gene3D" id="3.40.47.10">
    <property type="match status" value="1"/>
</dbReference>
<feature type="compositionally biased region" description="Polar residues" evidence="9">
    <location>
        <begin position="8"/>
        <end position="20"/>
    </location>
</feature>
<dbReference type="CDD" id="cd02440">
    <property type="entry name" value="AdoMet_MTases"/>
    <property type="match status" value="1"/>
</dbReference>
<feature type="compositionally biased region" description="Polar residues" evidence="9">
    <location>
        <begin position="31"/>
        <end position="48"/>
    </location>
</feature>
<dbReference type="SUPFAM" id="SSF53335">
    <property type="entry name" value="S-adenosyl-L-methionine-dependent methyltransferases"/>
    <property type="match status" value="1"/>
</dbReference>
<dbReference type="GeneID" id="81358599"/>
<comment type="caution">
    <text evidence="13">The sequence shown here is derived from an EMBL/GenBank/DDBJ whole genome shotgun (WGS) entry which is preliminary data.</text>
</comment>
<dbReference type="InterPro" id="IPR036291">
    <property type="entry name" value="NAD(P)-bd_dom_sf"/>
</dbReference>
<dbReference type="InterPro" id="IPR013217">
    <property type="entry name" value="Methyltransf_12"/>
</dbReference>
<dbReference type="Pfam" id="PF00109">
    <property type="entry name" value="ketoacyl-synt"/>
    <property type="match status" value="1"/>
</dbReference>
<dbReference type="SMART" id="SM00829">
    <property type="entry name" value="PKS_ER"/>
    <property type="match status" value="1"/>
</dbReference>
<evidence type="ECO:0000256" key="1">
    <source>
        <dbReference type="ARBA" id="ARBA00022450"/>
    </source>
</evidence>
<protein>
    <submittedName>
        <fullName evidence="13">Polyketide synthase</fullName>
    </submittedName>
</protein>
<dbReference type="Pfam" id="PF13602">
    <property type="entry name" value="ADH_zinc_N_2"/>
    <property type="match status" value="1"/>
</dbReference>
<evidence type="ECO:0000259" key="11">
    <source>
        <dbReference type="PROSITE" id="PS52004"/>
    </source>
</evidence>
<keyword evidence="14" id="KW-1185">Reference proteome</keyword>
<dbReference type="InterPro" id="IPR029063">
    <property type="entry name" value="SAM-dependent_MTases_sf"/>
</dbReference>
<dbReference type="Pfam" id="PF16197">
    <property type="entry name" value="KAsynt_C_assoc"/>
    <property type="match status" value="1"/>
</dbReference>
<dbReference type="Pfam" id="PF02801">
    <property type="entry name" value="Ketoacyl-synt_C"/>
    <property type="match status" value="1"/>
</dbReference>
<dbReference type="SMART" id="SM00823">
    <property type="entry name" value="PKS_PP"/>
    <property type="match status" value="1"/>
</dbReference>
<dbReference type="InterPro" id="IPR014043">
    <property type="entry name" value="Acyl_transferase_dom"/>
</dbReference>
<dbReference type="RefSeq" id="XP_056475779.1">
    <property type="nucleotide sequence ID" value="XM_056619620.1"/>
</dbReference>
<dbReference type="Gene3D" id="3.40.50.720">
    <property type="entry name" value="NAD(P)-binding Rossmann-like Domain"/>
    <property type="match status" value="2"/>
</dbReference>
<dbReference type="OrthoDB" id="329835at2759"/>
<dbReference type="InterPro" id="IPR056501">
    <property type="entry name" value="NAD-bd_HRPKS_sdrA"/>
</dbReference>
<dbReference type="Pfam" id="PF08240">
    <property type="entry name" value="ADH_N"/>
    <property type="match status" value="1"/>
</dbReference>
<feature type="domain" description="Ketosynthase family 3 (KS3)" evidence="11">
    <location>
        <begin position="57"/>
        <end position="480"/>
    </location>
</feature>
<dbReference type="InterPro" id="IPR016035">
    <property type="entry name" value="Acyl_Trfase/lysoPLipase"/>
</dbReference>
<organism evidence="13 14">
    <name type="scientific">Penicillium argentinense</name>
    <dbReference type="NCBI Taxonomy" id="1131581"/>
    <lineage>
        <taxon>Eukaryota</taxon>
        <taxon>Fungi</taxon>
        <taxon>Dikarya</taxon>
        <taxon>Ascomycota</taxon>
        <taxon>Pezizomycotina</taxon>
        <taxon>Eurotiomycetes</taxon>
        <taxon>Eurotiomycetidae</taxon>
        <taxon>Eurotiales</taxon>
        <taxon>Aspergillaceae</taxon>
        <taxon>Penicillium</taxon>
    </lineage>
</organism>
<dbReference type="GO" id="GO:0031177">
    <property type="term" value="F:phosphopantetheine binding"/>
    <property type="evidence" value="ECO:0007669"/>
    <property type="project" value="InterPro"/>
</dbReference>
<dbReference type="InterPro" id="IPR014030">
    <property type="entry name" value="Ketoacyl_synth_N"/>
</dbReference>
<dbReference type="Pfam" id="PF08659">
    <property type="entry name" value="KR"/>
    <property type="match status" value="1"/>
</dbReference>
<dbReference type="InterPro" id="IPR049552">
    <property type="entry name" value="PKS_DH_N"/>
</dbReference>